<dbReference type="AlphaFoldDB" id="A0A6G0M5N9"/>
<proteinExistence type="predicted"/>
<evidence type="ECO:0000313" key="2">
    <source>
        <dbReference type="EMBL" id="KAE9149056.1"/>
    </source>
</evidence>
<keyword evidence="1" id="KW-0732">Signal</keyword>
<feature type="chain" id="PRO_5026032956" evidence="1">
    <location>
        <begin position="19"/>
        <end position="55"/>
    </location>
</feature>
<gene>
    <name evidence="2" type="ORF">PF004_g32941</name>
</gene>
<sequence length="55" mass="5956">MDAYVLACLLSYVRACFGLSVVPHPLPLGSALLRLARTRQAVATPCRRYSRHGAG</sequence>
<name>A0A6G0M5N9_9STRA</name>
<feature type="signal peptide" evidence="1">
    <location>
        <begin position="1"/>
        <end position="18"/>
    </location>
</feature>
<accession>A0A6G0M5N9</accession>
<dbReference type="Proteomes" id="UP000476176">
    <property type="component" value="Unassembled WGS sequence"/>
</dbReference>
<evidence type="ECO:0000313" key="3">
    <source>
        <dbReference type="Proteomes" id="UP000476176"/>
    </source>
</evidence>
<protein>
    <submittedName>
        <fullName evidence="2">Uncharacterized protein</fullName>
    </submittedName>
</protein>
<organism evidence="2 3">
    <name type="scientific">Phytophthora fragariae</name>
    <dbReference type="NCBI Taxonomy" id="53985"/>
    <lineage>
        <taxon>Eukaryota</taxon>
        <taxon>Sar</taxon>
        <taxon>Stramenopiles</taxon>
        <taxon>Oomycota</taxon>
        <taxon>Peronosporomycetes</taxon>
        <taxon>Peronosporales</taxon>
        <taxon>Peronosporaceae</taxon>
        <taxon>Phytophthora</taxon>
    </lineage>
</organism>
<evidence type="ECO:0000256" key="1">
    <source>
        <dbReference type="SAM" id="SignalP"/>
    </source>
</evidence>
<dbReference type="EMBL" id="QXGC01012154">
    <property type="protein sequence ID" value="KAE9149056.1"/>
    <property type="molecule type" value="Genomic_DNA"/>
</dbReference>
<reference evidence="2 3" key="1">
    <citation type="submission" date="2018-09" db="EMBL/GenBank/DDBJ databases">
        <title>Genomic investigation of the strawberry pathogen Phytophthora fragariae indicates pathogenicity is determined by transcriptional variation in three key races.</title>
        <authorList>
            <person name="Adams T.M."/>
            <person name="Armitage A.D."/>
            <person name="Sobczyk M.K."/>
            <person name="Bates H.J."/>
            <person name="Dunwell J.M."/>
            <person name="Nellist C.F."/>
            <person name="Harrison R.J."/>
        </authorList>
    </citation>
    <scope>NUCLEOTIDE SEQUENCE [LARGE SCALE GENOMIC DNA]</scope>
    <source>
        <strain evidence="2 3">BC-23</strain>
    </source>
</reference>
<comment type="caution">
    <text evidence="2">The sequence shown here is derived from an EMBL/GenBank/DDBJ whole genome shotgun (WGS) entry which is preliminary data.</text>
</comment>